<keyword evidence="3" id="KW-1185">Reference proteome</keyword>
<sequence length="222" mass="24794">MFMSRIWFIATLCGLLLSGQALATTLTITGNASMQVMPDMATIMFTVSKTAKTASTAKQQADQRVRALQNELGHQSWLHFSSGQLRVMPVYSLDTNKNRQLSGYQARRPVIVKIMNLAKLSDVLGSGLQEADSVTQIRYDSSKRAKLTERVRLAALKNAQLIAHQFAKALNKKVVSVDSIDYNNRMPNQPIQLLREAKFSSNSYQSESLRIDDSVLVHFTLD</sequence>
<dbReference type="Gene3D" id="3.30.110.170">
    <property type="entry name" value="Protein of unknown function (DUF541), domain 1"/>
    <property type="match status" value="1"/>
</dbReference>
<dbReference type="PANTHER" id="PTHR34387">
    <property type="entry name" value="SLR1258 PROTEIN"/>
    <property type="match status" value="1"/>
</dbReference>
<evidence type="ECO:0000313" key="2">
    <source>
        <dbReference type="EMBL" id="TCK46997.1"/>
    </source>
</evidence>
<protein>
    <submittedName>
        <fullName evidence="2">Uncharacterized protein YggE</fullName>
    </submittedName>
</protein>
<keyword evidence="1" id="KW-0732">Signal</keyword>
<organism evidence="2 3">
    <name type="scientific">Celerinatantimonas diazotrophica</name>
    <dbReference type="NCBI Taxonomy" id="412034"/>
    <lineage>
        <taxon>Bacteria</taxon>
        <taxon>Pseudomonadati</taxon>
        <taxon>Pseudomonadota</taxon>
        <taxon>Gammaproteobacteria</taxon>
        <taxon>Celerinatantimonadaceae</taxon>
        <taxon>Celerinatantimonas</taxon>
    </lineage>
</organism>
<reference evidence="2 3" key="1">
    <citation type="submission" date="2019-03" db="EMBL/GenBank/DDBJ databases">
        <title>Genomic Encyclopedia of Type Strains, Phase IV (KMG-IV): sequencing the most valuable type-strain genomes for metagenomic binning, comparative biology and taxonomic classification.</title>
        <authorList>
            <person name="Goeker M."/>
        </authorList>
    </citation>
    <scope>NUCLEOTIDE SEQUENCE [LARGE SCALE GENOMIC DNA]</scope>
    <source>
        <strain evidence="2 3">DSM 18577</strain>
    </source>
</reference>
<accession>A0A4R1J9B2</accession>
<dbReference type="Proteomes" id="UP000295565">
    <property type="component" value="Unassembled WGS sequence"/>
</dbReference>
<dbReference type="AlphaFoldDB" id="A0A4R1J9B2"/>
<dbReference type="Gene3D" id="3.30.70.2970">
    <property type="entry name" value="Protein of unknown function (DUF541), domain 2"/>
    <property type="match status" value="1"/>
</dbReference>
<proteinExistence type="predicted"/>
<dbReference type="PANTHER" id="PTHR34387:SF1">
    <property type="entry name" value="PERIPLASMIC IMMUNOGENIC PROTEIN"/>
    <property type="match status" value="1"/>
</dbReference>
<comment type="caution">
    <text evidence="2">The sequence shown here is derived from an EMBL/GenBank/DDBJ whole genome shotgun (WGS) entry which is preliminary data.</text>
</comment>
<feature type="chain" id="PRO_5020985755" evidence="1">
    <location>
        <begin position="24"/>
        <end position="222"/>
    </location>
</feature>
<dbReference type="EMBL" id="SMGD01000016">
    <property type="protein sequence ID" value="TCK46997.1"/>
    <property type="molecule type" value="Genomic_DNA"/>
</dbReference>
<dbReference type="Pfam" id="PF04402">
    <property type="entry name" value="SIMPL"/>
    <property type="match status" value="1"/>
</dbReference>
<feature type="signal peptide" evidence="1">
    <location>
        <begin position="1"/>
        <end position="23"/>
    </location>
</feature>
<name>A0A4R1J9B2_9GAMM</name>
<evidence type="ECO:0000313" key="3">
    <source>
        <dbReference type="Proteomes" id="UP000295565"/>
    </source>
</evidence>
<dbReference type="GO" id="GO:0006974">
    <property type="term" value="P:DNA damage response"/>
    <property type="evidence" value="ECO:0007669"/>
    <property type="project" value="TreeGrafter"/>
</dbReference>
<evidence type="ECO:0000256" key="1">
    <source>
        <dbReference type="SAM" id="SignalP"/>
    </source>
</evidence>
<gene>
    <name evidence="2" type="ORF">EV690_3150</name>
</gene>
<dbReference type="RefSeq" id="WP_165872776.1">
    <property type="nucleotide sequence ID" value="NZ_OU594967.1"/>
</dbReference>
<dbReference type="InterPro" id="IPR052022">
    <property type="entry name" value="26kDa_periplasmic_antigen"/>
</dbReference>
<dbReference type="InterPro" id="IPR007497">
    <property type="entry name" value="SIMPL/DUF541"/>
</dbReference>